<gene>
    <name evidence="1" type="ORF">PHAVU_003G280200g</name>
</gene>
<protein>
    <submittedName>
        <fullName evidence="1">Uncharacterized protein</fullName>
    </submittedName>
</protein>
<dbReference type="Proteomes" id="UP000000226">
    <property type="component" value="Chromosome 3"/>
</dbReference>
<name>V7CHH7_PHAVU</name>
<reference evidence="2" key="1">
    <citation type="journal article" date="2014" name="Nat. Genet.">
        <title>A reference genome for common bean and genome-wide analysis of dual domestications.</title>
        <authorList>
            <person name="Schmutz J."/>
            <person name="McClean P.E."/>
            <person name="Mamidi S."/>
            <person name="Wu G.A."/>
            <person name="Cannon S.B."/>
            <person name="Grimwood J."/>
            <person name="Jenkins J."/>
            <person name="Shu S."/>
            <person name="Song Q."/>
            <person name="Chavarro C."/>
            <person name="Torres-Torres M."/>
            <person name="Geffroy V."/>
            <person name="Moghaddam S.M."/>
            <person name="Gao D."/>
            <person name="Abernathy B."/>
            <person name="Barry K."/>
            <person name="Blair M."/>
            <person name="Brick M.A."/>
            <person name="Chovatia M."/>
            <person name="Gepts P."/>
            <person name="Goodstein D.M."/>
            <person name="Gonzales M."/>
            <person name="Hellsten U."/>
            <person name="Hyten D.L."/>
            <person name="Jia G."/>
            <person name="Kelly J.D."/>
            <person name="Kudrna D."/>
            <person name="Lee R."/>
            <person name="Richard M.M."/>
            <person name="Miklas P.N."/>
            <person name="Osorno J.M."/>
            <person name="Rodrigues J."/>
            <person name="Thareau V."/>
            <person name="Urrea C.A."/>
            <person name="Wang M."/>
            <person name="Yu Y."/>
            <person name="Zhang M."/>
            <person name="Wing R.A."/>
            <person name="Cregan P.B."/>
            <person name="Rokhsar D.S."/>
            <person name="Jackson S.A."/>
        </authorList>
    </citation>
    <scope>NUCLEOTIDE SEQUENCE [LARGE SCALE GENOMIC DNA]</scope>
    <source>
        <strain evidence="2">cv. G19833</strain>
    </source>
</reference>
<dbReference type="AlphaFoldDB" id="V7CHH7"/>
<proteinExistence type="predicted"/>
<sequence>MYSEISRQTALRMIRSSVDPPRQLSGCLLTNQHSLYAQLLTDLSTKSERPTIQGAYSAHCYSSTMTFSQMQRTSKKI</sequence>
<organism evidence="1 2">
    <name type="scientific">Phaseolus vulgaris</name>
    <name type="common">Kidney bean</name>
    <name type="synonym">French bean</name>
    <dbReference type="NCBI Taxonomy" id="3885"/>
    <lineage>
        <taxon>Eukaryota</taxon>
        <taxon>Viridiplantae</taxon>
        <taxon>Streptophyta</taxon>
        <taxon>Embryophyta</taxon>
        <taxon>Tracheophyta</taxon>
        <taxon>Spermatophyta</taxon>
        <taxon>Magnoliopsida</taxon>
        <taxon>eudicotyledons</taxon>
        <taxon>Gunneridae</taxon>
        <taxon>Pentapetalae</taxon>
        <taxon>rosids</taxon>
        <taxon>fabids</taxon>
        <taxon>Fabales</taxon>
        <taxon>Fabaceae</taxon>
        <taxon>Papilionoideae</taxon>
        <taxon>50 kb inversion clade</taxon>
        <taxon>NPAAA clade</taxon>
        <taxon>indigoferoid/millettioid clade</taxon>
        <taxon>Phaseoleae</taxon>
        <taxon>Phaseolus</taxon>
    </lineage>
</organism>
<accession>V7CHH7</accession>
<keyword evidence="2" id="KW-1185">Reference proteome</keyword>
<dbReference type="EMBL" id="CM002290">
    <property type="protein sequence ID" value="ESW28361.1"/>
    <property type="molecule type" value="Genomic_DNA"/>
</dbReference>
<dbReference type="Gramene" id="ESW28361">
    <property type="protein sequence ID" value="ESW28361"/>
    <property type="gene ID" value="PHAVU_003G280200g"/>
</dbReference>
<evidence type="ECO:0000313" key="2">
    <source>
        <dbReference type="Proteomes" id="UP000000226"/>
    </source>
</evidence>
<evidence type="ECO:0000313" key="1">
    <source>
        <dbReference type="EMBL" id="ESW28361.1"/>
    </source>
</evidence>